<name>A0ACA9NMS8_9GLOM</name>
<accession>A0ACA9NMS8</accession>
<protein>
    <submittedName>
        <fullName evidence="1">4895_t:CDS:1</fullName>
    </submittedName>
</protein>
<keyword evidence="2" id="KW-1185">Reference proteome</keyword>
<feature type="non-terminal residue" evidence="1">
    <location>
        <position position="1"/>
    </location>
</feature>
<evidence type="ECO:0000313" key="1">
    <source>
        <dbReference type="EMBL" id="CAG8656452.1"/>
    </source>
</evidence>
<reference evidence="1" key="1">
    <citation type="submission" date="2021-06" db="EMBL/GenBank/DDBJ databases">
        <authorList>
            <person name="Kallberg Y."/>
            <person name="Tangrot J."/>
            <person name="Rosling A."/>
        </authorList>
    </citation>
    <scope>NUCLEOTIDE SEQUENCE</scope>
    <source>
        <strain evidence="1">IL203A</strain>
    </source>
</reference>
<comment type="caution">
    <text evidence="1">The sequence shown here is derived from an EMBL/GenBank/DDBJ whole genome shotgun (WGS) entry which is preliminary data.</text>
</comment>
<proteinExistence type="predicted"/>
<dbReference type="EMBL" id="CAJVPU010016944">
    <property type="protein sequence ID" value="CAG8656452.1"/>
    <property type="molecule type" value="Genomic_DNA"/>
</dbReference>
<feature type="non-terminal residue" evidence="1">
    <location>
        <position position="578"/>
    </location>
</feature>
<evidence type="ECO:0000313" key="2">
    <source>
        <dbReference type="Proteomes" id="UP000789702"/>
    </source>
</evidence>
<gene>
    <name evidence="1" type="ORF">DHETER_LOCUS9546</name>
</gene>
<organism evidence="1 2">
    <name type="scientific">Dentiscutata heterogama</name>
    <dbReference type="NCBI Taxonomy" id="1316150"/>
    <lineage>
        <taxon>Eukaryota</taxon>
        <taxon>Fungi</taxon>
        <taxon>Fungi incertae sedis</taxon>
        <taxon>Mucoromycota</taxon>
        <taxon>Glomeromycotina</taxon>
        <taxon>Glomeromycetes</taxon>
        <taxon>Diversisporales</taxon>
        <taxon>Gigasporaceae</taxon>
        <taxon>Dentiscutata</taxon>
    </lineage>
</organism>
<sequence length="578" mass="66291">FVRLNVDFVARSSTQTSDLLGLEGGWAKRFDSTAKILNIEETSVGFTDCGCYIPNIADIVVLWELQSGLLIAVVNDKADWSCIIERWHMMQISGNCREKTYTLYSNVNENFGNKLLENEKKSEIDANDSTCAKTTKRLLDVAKKAPRNNLNFIENDSNNPFIASGITDENNLNGLFTTPGGNDSDKSYYPGSDEPDDDTFIEIKKKRNNYTYDWFTGPGVMKSSLSEGAKKWIIDTLDVSNLLLEYRDMSVQRASENKIEEVAEILSLNHIFLFEQNATIGVSSMIEPESLNVIFDTIKNEFAPYHLSNDDVLRCHKMAQIASEDFRKCKPLLRKWQKDLDDDQEDLILETFESMQDLKEDSFVHEVFESVIRPFFRNINFKCEWSTDVLEASVHRKRKFDPILQGRKADFSVYLPIRGNKFYLLASEIKSADFILSNGNKIALEDCDLVKLGNEMKDIIDKCIDDGVKSNDLIICGLLVEGFQCRLFVMDLKYEAIYRMILLGKFYLPRDSSDFGVLPTSIERLMQIKVNYNDPFHRNLQKNIHLSKREKIQSNVISINEMMRPSFHTPIKVPQNKL</sequence>
<dbReference type="Proteomes" id="UP000789702">
    <property type="component" value="Unassembled WGS sequence"/>
</dbReference>